<dbReference type="InterPro" id="IPR051623">
    <property type="entry name" value="FTCD"/>
</dbReference>
<dbReference type="SUPFAM" id="SSF55116">
    <property type="entry name" value="Formiminotransferase domain of formiminotransferase-cyclodeaminase"/>
    <property type="match status" value="1"/>
</dbReference>
<dbReference type="EC" id="2.1.2.5" evidence="2"/>
<dbReference type="EMBL" id="VSSQ01059089">
    <property type="protein sequence ID" value="MPN12689.1"/>
    <property type="molecule type" value="Genomic_DNA"/>
</dbReference>
<keyword evidence="2" id="KW-0808">Transferase</keyword>
<feature type="domain" description="Formiminotransferase C-terminal subdomain" evidence="1">
    <location>
        <begin position="2"/>
        <end position="116"/>
    </location>
</feature>
<accession>A0A645FH72</accession>
<organism evidence="2">
    <name type="scientific">bioreactor metagenome</name>
    <dbReference type="NCBI Taxonomy" id="1076179"/>
    <lineage>
        <taxon>unclassified sequences</taxon>
        <taxon>metagenomes</taxon>
        <taxon>ecological metagenomes</taxon>
    </lineage>
</organism>
<comment type="caution">
    <text evidence="2">The sequence shown here is derived from an EMBL/GenBank/DDBJ whole genome shotgun (WGS) entry which is preliminary data.</text>
</comment>
<reference evidence="2" key="1">
    <citation type="submission" date="2019-08" db="EMBL/GenBank/DDBJ databases">
        <authorList>
            <person name="Kucharzyk K."/>
            <person name="Murdoch R.W."/>
            <person name="Higgins S."/>
            <person name="Loffler F."/>
        </authorList>
    </citation>
    <scope>NUCLEOTIDE SEQUENCE</scope>
</reference>
<name>A0A645FH72_9ZZZZ</name>
<dbReference type="InterPro" id="IPR022384">
    <property type="entry name" value="FormiminoTrfase_cat_dom_sf"/>
</dbReference>
<evidence type="ECO:0000259" key="1">
    <source>
        <dbReference type="SMART" id="SM01221"/>
    </source>
</evidence>
<dbReference type="AlphaFoldDB" id="A0A645FH72"/>
<dbReference type="Gene3D" id="3.30.70.670">
    <property type="entry name" value="Formiminotransferase, C-terminal subdomain"/>
    <property type="match status" value="1"/>
</dbReference>
<sequence length="117" mass="13211">MPLVAYNVNLSTNNLQIATDIAKKVRYISGGFRFVKALGIELEDRGIVQVSMNLTDYSKTSIYRVFETIKMEAERYGVQVVGSEIVGLVPLKAIVDTADYYLRLENFSIDQVLETRI</sequence>
<protein>
    <submittedName>
        <fullName evidence="2">Glutamate formimidoyltransferase</fullName>
        <ecNumber evidence="2">2.1.2.5</ecNumber>
    </submittedName>
</protein>
<dbReference type="SMART" id="SM01221">
    <property type="entry name" value="FTCD"/>
    <property type="match status" value="1"/>
</dbReference>
<evidence type="ECO:0000313" key="2">
    <source>
        <dbReference type="EMBL" id="MPN12689.1"/>
    </source>
</evidence>
<dbReference type="InterPro" id="IPR013802">
    <property type="entry name" value="Formiminotransferase_C"/>
</dbReference>
<dbReference type="Pfam" id="PF02971">
    <property type="entry name" value="FTCD"/>
    <property type="match status" value="1"/>
</dbReference>
<dbReference type="GO" id="GO:0005542">
    <property type="term" value="F:folic acid binding"/>
    <property type="evidence" value="ECO:0007669"/>
    <property type="project" value="InterPro"/>
</dbReference>
<dbReference type="GO" id="GO:0030409">
    <property type="term" value="F:glutamate formimidoyltransferase activity"/>
    <property type="evidence" value="ECO:0007669"/>
    <property type="project" value="UniProtKB-EC"/>
</dbReference>
<dbReference type="PANTHER" id="PTHR12234">
    <property type="entry name" value="FORMIMINOTRANSFERASE-CYCLODEAMINASE"/>
    <property type="match status" value="1"/>
</dbReference>
<proteinExistence type="predicted"/>
<dbReference type="PANTHER" id="PTHR12234:SF8">
    <property type="entry name" value="FORMIMINOTRANSFERASE-CYCLODEAMINASE"/>
    <property type="match status" value="1"/>
</dbReference>
<dbReference type="InterPro" id="IPR037070">
    <property type="entry name" value="Formiminotransferase_C_sf"/>
</dbReference>
<gene>
    <name evidence="2" type="ORF">SDC9_160008</name>
</gene>